<keyword evidence="2" id="KW-0456">Lyase</keyword>
<evidence type="ECO:0000313" key="4">
    <source>
        <dbReference type="EMBL" id="MTD15518.1"/>
    </source>
</evidence>
<dbReference type="PANTHER" id="PTHR22789:SF0">
    <property type="entry name" value="3-OXO-TETRONATE 4-PHOSPHATE DECARBOXYLASE-RELATED"/>
    <property type="match status" value="1"/>
</dbReference>
<organism evidence="4 5">
    <name type="scientific">Nakamurella alba</name>
    <dbReference type="NCBI Taxonomy" id="2665158"/>
    <lineage>
        <taxon>Bacteria</taxon>
        <taxon>Bacillati</taxon>
        <taxon>Actinomycetota</taxon>
        <taxon>Actinomycetes</taxon>
        <taxon>Nakamurellales</taxon>
        <taxon>Nakamurellaceae</taxon>
        <taxon>Nakamurella</taxon>
    </lineage>
</organism>
<evidence type="ECO:0000256" key="2">
    <source>
        <dbReference type="ARBA" id="ARBA00023239"/>
    </source>
</evidence>
<dbReference type="Pfam" id="PF00596">
    <property type="entry name" value="Aldolase_II"/>
    <property type="match status" value="1"/>
</dbReference>
<keyword evidence="1" id="KW-0479">Metal-binding</keyword>
<dbReference type="GO" id="GO:0005829">
    <property type="term" value="C:cytosol"/>
    <property type="evidence" value="ECO:0007669"/>
    <property type="project" value="TreeGrafter"/>
</dbReference>
<dbReference type="GO" id="GO:0019323">
    <property type="term" value="P:pentose catabolic process"/>
    <property type="evidence" value="ECO:0007669"/>
    <property type="project" value="TreeGrafter"/>
</dbReference>
<name>A0A7K1FN15_9ACTN</name>
<dbReference type="GO" id="GO:0046872">
    <property type="term" value="F:metal ion binding"/>
    <property type="evidence" value="ECO:0007669"/>
    <property type="project" value="UniProtKB-KW"/>
</dbReference>
<dbReference type="PANTHER" id="PTHR22789">
    <property type="entry name" value="FUCULOSE PHOSPHATE ALDOLASE"/>
    <property type="match status" value="1"/>
</dbReference>
<dbReference type="InterPro" id="IPR001303">
    <property type="entry name" value="Aldolase_II/adducin_N"/>
</dbReference>
<dbReference type="SUPFAM" id="SSF53639">
    <property type="entry name" value="AraD/HMP-PK domain-like"/>
    <property type="match status" value="1"/>
</dbReference>
<proteinExistence type="predicted"/>
<dbReference type="AlphaFoldDB" id="A0A7K1FN15"/>
<evidence type="ECO:0000259" key="3">
    <source>
        <dbReference type="SMART" id="SM01007"/>
    </source>
</evidence>
<dbReference type="RefSeq" id="WP_154769509.1">
    <property type="nucleotide sequence ID" value="NZ_WLYK01000006.1"/>
</dbReference>
<evidence type="ECO:0000313" key="5">
    <source>
        <dbReference type="Proteomes" id="UP000460221"/>
    </source>
</evidence>
<dbReference type="Proteomes" id="UP000460221">
    <property type="component" value="Unassembled WGS sequence"/>
</dbReference>
<dbReference type="GO" id="GO:0016832">
    <property type="term" value="F:aldehyde-lyase activity"/>
    <property type="evidence" value="ECO:0007669"/>
    <property type="project" value="TreeGrafter"/>
</dbReference>
<dbReference type="InterPro" id="IPR036409">
    <property type="entry name" value="Aldolase_II/adducin_N_sf"/>
</dbReference>
<dbReference type="SMART" id="SM01007">
    <property type="entry name" value="Aldolase_II"/>
    <property type="match status" value="1"/>
</dbReference>
<dbReference type="EMBL" id="WLYK01000006">
    <property type="protein sequence ID" value="MTD15518.1"/>
    <property type="molecule type" value="Genomic_DNA"/>
</dbReference>
<sequence>MTAVHAPDLVSEDLVALSHALGEPGRDLVILAEGNTSRTLPDGRVVVKASGSNLASVTAEDFVVVDTGPLIELAKDPASTQTALTEALDAGEVGGKRRRGSIEALVHVVMHALKPEGSPELYVGHTHPTDVVGLLASVHAATAWEDWVYSDEAVVIGRPLYVPYASPGIDLGRLYYEAVAQRVAETGELPQLVLLGNHGIVATAPTAGGVEGISAMAVKGARVRASAYAVGGVAPLSRASVEKFFARDDIAERRGNLAESRF</sequence>
<comment type="caution">
    <text evidence="4">The sequence shown here is derived from an EMBL/GenBank/DDBJ whole genome shotgun (WGS) entry which is preliminary data.</text>
</comment>
<dbReference type="InterPro" id="IPR050197">
    <property type="entry name" value="Aldolase_class_II_sugar_metab"/>
</dbReference>
<feature type="domain" description="Class II aldolase/adducin N-terminal" evidence="3">
    <location>
        <begin position="12"/>
        <end position="225"/>
    </location>
</feature>
<keyword evidence="5" id="KW-1185">Reference proteome</keyword>
<evidence type="ECO:0000256" key="1">
    <source>
        <dbReference type="ARBA" id="ARBA00022723"/>
    </source>
</evidence>
<dbReference type="Gene3D" id="3.40.225.10">
    <property type="entry name" value="Class II aldolase/adducin N-terminal domain"/>
    <property type="match status" value="1"/>
</dbReference>
<gene>
    <name evidence="4" type="ORF">GIS00_16415</name>
</gene>
<reference evidence="4 5" key="1">
    <citation type="submission" date="2019-11" db="EMBL/GenBank/DDBJ databases">
        <authorList>
            <person name="Jiang L.-Q."/>
        </authorList>
    </citation>
    <scope>NUCLEOTIDE SEQUENCE [LARGE SCALE GENOMIC DNA]</scope>
    <source>
        <strain evidence="4 5">YIM 132087</strain>
    </source>
</reference>
<protein>
    <submittedName>
        <fullName evidence="4">Class II aldolase</fullName>
    </submittedName>
</protein>
<accession>A0A7K1FN15</accession>